<keyword evidence="3" id="KW-1185">Reference proteome</keyword>
<sequence length="557" mass="57374">MASSPLPPSTSNGVNASMWAASSAPTRGGGWGRGGDPGSAFRGISRGRPGRGGGGGRGGRGGRASSGRGGAPSTRADQSSAKANTDQSKSNPSSNPTSVSKQLAPPPSTSPTQSTASSKSSQKPKPPSRKPSEQKGPRRVPNGDSSSASGKKAPPPSAPSAAISGRGNGRRKRSQSQNKPATPSIAVTHAAPARKASLTVESAPSRLRPVTAKDVPPHLAPPDTPHFDIKHDIDALVERVRAVAMDRPNTPGSHIDWAGEDDDSLPDLDDWGVPSNTEPEPEKSTGTLDEAEKSVVISPILENTLKPLPTIADVDVSTPPAMTTSNNEVVTPMEQSSAKAATPELSSVAEHAQSTTERHEAQTEQEAADSQVSKPVDSGSPAKAPLHPSLPPKPTPSLDLSKWPQGGLAESIHAPSADARSKEPSPERGLAASMHAPSSTSSAPSLISSHKVPPAGRGGPFYPAHGRSQTVGRYKQPFSAPSGSFPGYLSDSDRPRRGDQAYHARTHSSPPTGPGAATRAHHTTRPVLTGDALSRLARSLGGPTRREPPSVVVVAKD</sequence>
<evidence type="ECO:0000313" key="3">
    <source>
        <dbReference type="Proteomes" id="UP001497453"/>
    </source>
</evidence>
<feature type="compositionally biased region" description="Polar residues" evidence="1">
    <location>
        <begin position="364"/>
        <end position="373"/>
    </location>
</feature>
<feature type="compositionally biased region" description="Gly residues" evidence="1">
    <location>
        <begin position="50"/>
        <end position="70"/>
    </location>
</feature>
<protein>
    <submittedName>
        <fullName evidence="2">Uncharacterized protein</fullName>
    </submittedName>
</protein>
<feature type="compositionally biased region" description="Low complexity" evidence="1">
    <location>
        <begin position="110"/>
        <end position="123"/>
    </location>
</feature>
<reference evidence="3" key="1">
    <citation type="submission" date="2024-04" db="EMBL/GenBank/DDBJ databases">
        <authorList>
            <person name="Shaw F."/>
            <person name="Minotto A."/>
        </authorList>
    </citation>
    <scope>NUCLEOTIDE SEQUENCE [LARGE SCALE GENOMIC DNA]</scope>
</reference>
<name>A0ABP1D0E6_9APHY</name>
<proteinExistence type="predicted"/>
<feature type="compositionally biased region" description="Basic and acidic residues" evidence="1">
    <location>
        <begin position="491"/>
        <end position="502"/>
    </location>
</feature>
<evidence type="ECO:0000256" key="1">
    <source>
        <dbReference type="SAM" id="MobiDB-lite"/>
    </source>
</evidence>
<accession>A0ABP1D0E6</accession>
<evidence type="ECO:0000313" key="2">
    <source>
        <dbReference type="EMBL" id="CAL1701376.1"/>
    </source>
</evidence>
<feature type="region of interest" description="Disordered" evidence="1">
    <location>
        <begin position="247"/>
        <end position="557"/>
    </location>
</feature>
<feature type="region of interest" description="Disordered" evidence="1">
    <location>
        <begin position="1"/>
        <end position="228"/>
    </location>
</feature>
<dbReference type="EMBL" id="OZ037945">
    <property type="protein sequence ID" value="CAL1701376.1"/>
    <property type="molecule type" value="Genomic_DNA"/>
</dbReference>
<feature type="compositionally biased region" description="Gly residues" evidence="1">
    <location>
        <begin position="27"/>
        <end position="37"/>
    </location>
</feature>
<feature type="compositionally biased region" description="Acidic residues" evidence="1">
    <location>
        <begin position="258"/>
        <end position="270"/>
    </location>
</feature>
<feature type="compositionally biased region" description="Polar residues" evidence="1">
    <location>
        <begin position="320"/>
        <end position="339"/>
    </location>
</feature>
<organism evidence="2 3">
    <name type="scientific">Somion occarium</name>
    <dbReference type="NCBI Taxonomy" id="3059160"/>
    <lineage>
        <taxon>Eukaryota</taxon>
        <taxon>Fungi</taxon>
        <taxon>Dikarya</taxon>
        <taxon>Basidiomycota</taxon>
        <taxon>Agaricomycotina</taxon>
        <taxon>Agaricomycetes</taxon>
        <taxon>Polyporales</taxon>
        <taxon>Cerrenaceae</taxon>
        <taxon>Somion</taxon>
    </lineage>
</organism>
<gene>
    <name evidence="2" type="ORF">GFSPODELE1_LOCUS3557</name>
</gene>
<feature type="compositionally biased region" description="Polar residues" evidence="1">
    <location>
        <begin position="75"/>
        <end position="101"/>
    </location>
</feature>
<dbReference type="Proteomes" id="UP001497453">
    <property type="component" value="Chromosome 2"/>
</dbReference>
<feature type="compositionally biased region" description="Low complexity" evidence="1">
    <location>
        <begin position="431"/>
        <end position="449"/>
    </location>
</feature>